<dbReference type="InterPro" id="IPR011008">
    <property type="entry name" value="Dimeric_a/b-barrel"/>
</dbReference>
<keyword evidence="4" id="KW-1185">Reference proteome</keyword>
<evidence type="ECO:0000313" key="3">
    <source>
        <dbReference type="EMBL" id="TFI02216.1"/>
    </source>
</evidence>
<dbReference type="SUPFAM" id="SSF54909">
    <property type="entry name" value="Dimeric alpha+beta barrel"/>
    <property type="match status" value="1"/>
</dbReference>
<dbReference type="Gene3D" id="3.30.70.1060">
    <property type="entry name" value="Dimeric alpha+beta barrel"/>
    <property type="match status" value="1"/>
</dbReference>
<name>A0AAX2SDD3_KOCRH</name>
<dbReference type="InterPro" id="IPR005545">
    <property type="entry name" value="YCII"/>
</dbReference>
<organism evidence="3 4">
    <name type="scientific">Kocuria rhizophila</name>
    <dbReference type="NCBI Taxonomy" id="72000"/>
    <lineage>
        <taxon>Bacteria</taxon>
        <taxon>Bacillati</taxon>
        <taxon>Actinomycetota</taxon>
        <taxon>Actinomycetes</taxon>
        <taxon>Micrococcales</taxon>
        <taxon>Micrococcaceae</taxon>
        <taxon>Kocuria</taxon>
    </lineage>
</organism>
<dbReference type="AlphaFoldDB" id="A0AAX2SDD3"/>
<comment type="caution">
    <text evidence="3">The sequence shown here is derived from an EMBL/GenBank/DDBJ whole genome shotgun (WGS) entry which is preliminary data.</text>
</comment>
<sequence>MSVYALTYTYGGPAEILAEHRPAHRAFLRELQERGVNLASGPLGDDGALIVLRADSAEHVEQIIREDPLVVHGAVTEHVVREWSVTIGAVGSD</sequence>
<evidence type="ECO:0000313" key="4">
    <source>
        <dbReference type="Proteomes" id="UP000298017"/>
    </source>
</evidence>
<proteinExistence type="inferred from homology"/>
<dbReference type="EMBL" id="SPNK01000003">
    <property type="protein sequence ID" value="TFI02216.1"/>
    <property type="molecule type" value="Genomic_DNA"/>
</dbReference>
<evidence type="ECO:0000259" key="2">
    <source>
        <dbReference type="Pfam" id="PF03795"/>
    </source>
</evidence>
<dbReference type="PANTHER" id="PTHR37828">
    <property type="entry name" value="GSR2449 PROTEIN"/>
    <property type="match status" value="1"/>
</dbReference>
<protein>
    <recommendedName>
        <fullName evidence="2">YCII-related domain-containing protein</fullName>
    </recommendedName>
</protein>
<gene>
    <name evidence="3" type="ORF">E4P33_03995</name>
</gene>
<dbReference type="Proteomes" id="UP000298017">
    <property type="component" value="Unassembled WGS sequence"/>
</dbReference>
<dbReference type="Pfam" id="PF03795">
    <property type="entry name" value="YCII"/>
    <property type="match status" value="1"/>
</dbReference>
<dbReference type="RefSeq" id="WP_135010286.1">
    <property type="nucleotide sequence ID" value="NZ_JAYEXM010000003.1"/>
</dbReference>
<feature type="domain" description="YCII-related" evidence="2">
    <location>
        <begin position="8"/>
        <end position="84"/>
    </location>
</feature>
<accession>A0AAX2SDD3</accession>
<reference evidence="3 4" key="1">
    <citation type="submission" date="2019-03" db="EMBL/GenBank/DDBJ databases">
        <title>Genome Sequencing and Assembly of Various Microbes Isolated from Alder Root Nodule.</title>
        <authorList>
            <person name="Swanson E."/>
            <person name="Sevigny J.L."/>
            <person name="Pesce C."/>
            <person name="Davis I."/>
            <person name="Kleiner V."/>
            <person name="Tisa L."/>
        </authorList>
    </citation>
    <scope>NUCLEOTIDE SEQUENCE [LARGE SCALE GENOMIC DNA]</scope>
    <source>
        <strain evidence="3 4">4R-31</strain>
    </source>
</reference>
<dbReference type="PANTHER" id="PTHR37828:SF1">
    <property type="entry name" value="YCII-RELATED DOMAIN-CONTAINING PROTEIN"/>
    <property type="match status" value="1"/>
</dbReference>
<comment type="similarity">
    <text evidence="1">Belongs to the YciI family.</text>
</comment>
<evidence type="ECO:0000256" key="1">
    <source>
        <dbReference type="ARBA" id="ARBA00007689"/>
    </source>
</evidence>